<feature type="region of interest" description="Disordered" evidence="1">
    <location>
        <begin position="500"/>
        <end position="567"/>
    </location>
</feature>
<evidence type="ECO:0000256" key="1">
    <source>
        <dbReference type="SAM" id="MobiDB-lite"/>
    </source>
</evidence>
<dbReference type="InterPro" id="IPR014722">
    <property type="entry name" value="Rib_uL2_dom2"/>
</dbReference>
<evidence type="ECO:0000259" key="2">
    <source>
        <dbReference type="Pfam" id="PF18129"/>
    </source>
</evidence>
<keyword evidence="6" id="KW-1185">Reference proteome</keyword>
<dbReference type="AlphaFoldDB" id="A0A6G1G6N1"/>
<dbReference type="Proteomes" id="UP000504638">
    <property type="component" value="Unplaced"/>
</dbReference>
<feature type="domain" description="5'-3' exoribonuclease 1 SH3-like" evidence="2">
    <location>
        <begin position="389"/>
        <end position="459"/>
    </location>
</feature>
<dbReference type="InterPro" id="IPR047008">
    <property type="entry name" value="XRN1_SH3_sf"/>
</dbReference>
<accession>A0A6G1G6N1</accession>
<dbReference type="Gene3D" id="2.30.30.30">
    <property type="match status" value="1"/>
</dbReference>
<proteinExistence type="predicted"/>
<dbReference type="Pfam" id="PF18334">
    <property type="entry name" value="XRN1_D2_D3"/>
    <property type="match status" value="1"/>
</dbReference>
<name>A0A6G1G6N1_9PEZI</name>
<dbReference type="Gene3D" id="2.30.30.750">
    <property type="match status" value="1"/>
</dbReference>
<protein>
    <submittedName>
        <fullName evidence="5 7">Uncharacterized protein</fullName>
    </submittedName>
</protein>
<sequence length="567" mass="62098">MVVTVSDSDERGKASTAKERLGKSVFIGYPFLQEAKVVKVTDELLSYTLNANGQLMQSPLSPREMENFQKKSDRVEAMYSKKLGVVIGPVESIVHVEPLRGLKKTPDGATVKDYAEVPGIETEYAAQTVVESVFSEDQRFLEKAAVPFEEEFPIGARAFFLGEMAYGRPLEVASHLSATHAEVLVLTQKGKEQEFGRDIVRIAEQQTRYTPSFAVARMLHLSPLVLSRLTSAFSVNSSGLRLNLGLNLKFESKKQKVLGYSRKSTSGWEYSPKAVELIQQYMIRFPEFIAGVSANPKGDLYEDTDFYPQDVAAAKMKEIGQWLKSIEAKSFERVSLEAEQLDSDVVAQIEQKADQISQNSPPFERKRIKSVPRNAILKPSDAEQRIGPQRFQLGDRIVYVLDSGRVPIGLKGTVVGMTRTSRTMFLDVVFDHTFMSGSSLGERCSPFRGSTVPAESVLNLTDKQAIVYTSASSARNPNQAAEPLTVPGYYGAPAAAGGAGQYRAAPSPAPLRGSFRGALSRGNNGTPRGGARGQFQQSLPFRTAEQNTPPANENGTYAIIQSSATRA</sequence>
<reference evidence="7" key="2">
    <citation type="submission" date="2020-04" db="EMBL/GenBank/DDBJ databases">
        <authorList>
            <consortium name="NCBI Genome Project"/>
        </authorList>
    </citation>
    <scope>NUCLEOTIDE SEQUENCE</scope>
    <source>
        <strain evidence="7">CBS 781.70</strain>
    </source>
</reference>
<dbReference type="Pfam" id="PF18332">
    <property type="entry name" value="XRN1_D1"/>
    <property type="match status" value="1"/>
</dbReference>
<feature type="compositionally biased region" description="Polar residues" evidence="1">
    <location>
        <begin position="534"/>
        <end position="567"/>
    </location>
</feature>
<dbReference type="InterPro" id="IPR047007">
    <property type="entry name" value="XRN1_D1_sf"/>
</dbReference>
<dbReference type="Gene3D" id="2.170.260.40">
    <property type="match status" value="1"/>
</dbReference>
<dbReference type="EMBL" id="ML975154">
    <property type="protein sequence ID" value="KAF1813698.1"/>
    <property type="molecule type" value="Genomic_DNA"/>
</dbReference>
<dbReference type="GeneID" id="54421206"/>
<dbReference type="InterPro" id="IPR041385">
    <property type="entry name" value="SH3_12"/>
</dbReference>
<evidence type="ECO:0000313" key="6">
    <source>
        <dbReference type="Proteomes" id="UP000504638"/>
    </source>
</evidence>
<evidence type="ECO:0000313" key="5">
    <source>
        <dbReference type="EMBL" id="KAF1813698.1"/>
    </source>
</evidence>
<reference evidence="5 7" key="1">
    <citation type="submission" date="2020-01" db="EMBL/GenBank/DDBJ databases">
        <authorList>
            <consortium name="DOE Joint Genome Institute"/>
            <person name="Haridas S."/>
            <person name="Albert R."/>
            <person name="Binder M."/>
            <person name="Bloem J."/>
            <person name="Labutti K."/>
            <person name="Salamov A."/>
            <person name="Andreopoulos B."/>
            <person name="Baker S.E."/>
            <person name="Barry K."/>
            <person name="Bills G."/>
            <person name="Bluhm B.H."/>
            <person name="Cannon C."/>
            <person name="Castanera R."/>
            <person name="Culley D.E."/>
            <person name="Daum C."/>
            <person name="Ezra D."/>
            <person name="Gonzalez J.B."/>
            <person name="Henrissat B."/>
            <person name="Kuo A."/>
            <person name="Liang C."/>
            <person name="Lipzen A."/>
            <person name="Lutzoni F."/>
            <person name="Magnuson J."/>
            <person name="Mondo S."/>
            <person name="Nolan M."/>
            <person name="Ohm R."/>
            <person name="Pangilinan J."/>
            <person name="Park H.-J."/>
            <person name="Ramirez L."/>
            <person name="Alfaro M."/>
            <person name="Sun H."/>
            <person name="Tritt A."/>
            <person name="Yoshinaga Y."/>
            <person name="Zwiers L.-H."/>
            <person name="Turgeon B.G."/>
            <person name="Goodwin S.B."/>
            <person name="Spatafora J.W."/>
            <person name="Crous P.W."/>
            <person name="Grigoriev I.V."/>
        </authorList>
    </citation>
    <scope>NUCLEOTIDE SEQUENCE</scope>
    <source>
        <strain evidence="5 7">CBS 781.70</strain>
    </source>
</reference>
<evidence type="ECO:0000259" key="4">
    <source>
        <dbReference type="Pfam" id="PF18334"/>
    </source>
</evidence>
<gene>
    <name evidence="5 7" type="ORF">P152DRAFT_465549</name>
</gene>
<evidence type="ECO:0000313" key="7">
    <source>
        <dbReference type="RefSeq" id="XP_033535329.1"/>
    </source>
</evidence>
<dbReference type="InterPro" id="IPR041106">
    <property type="entry name" value="XRN1_D2_D3"/>
</dbReference>
<dbReference type="OrthoDB" id="372487at2759"/>
<organism evidence="5">
    <name type="scientific">Eremomyces bilateralis CBS 781.70</name>
    <dbReference type="NCBI Taxonomy" id="1392243"/>
    <lineage>
        <taxon>Eukaryota</taxon>
        <taxon>Fungi</taxon>
        <taxon>Dikarya</taxon>
        <taxon>Ascomycota</taxon>
        <taxon>Pezizomycotina</taxon>
        <taxon>Dothideomycetes</taxon>
        <taxon>Dothideomycetes incertae sedis</taxon>
        <taxon>Eremomycetales</taxon>
        <taxon>Eremomycetaceae</taxon>
        <taxon>Eremomyces</taxon>
    </lineage>
</organism>
<feature type="domain" description="5'-3' exoribonuclease 1 D1" evidence="3">
    <location>
        <begin position="1"/>
        <end position="143"/>
    </location>
</feature>
<dbReference type="Pfam" id="PF18129">
    <property type="entry name" value="SH3_12"/>
    <property type="match status" value="1"/>
</dbReference>
<dbReference type="InterPro" id="IPR040992">
    <property type="entry name" value="XRN1_D1"/>
</dbReference>
<reference evidence="7" key="3">
    <citation type="submission" date="2025-04" db="UniProtKB">
        <authorList>
            <consortium name="RefSeq"/>
        </authorList>
    </citation>
    <scope>IDENTIFICATION</scope>
    <source>
        <strain evidence="7">CBS 781.70</strain>
    </source>
</reference>
<dbReference type="RefSeq" id="XP_033535329.1">
    <property type="nucleotide sequence ID" value="XM_033680636.1"/>
</dbReference>
<evidence type="ECO:0000259" key="3">
    <source>
        <dbReference type="Pfam" id="PF18332"/>
    </source>
</evidence>
<feature type="domain" description="Exoribonuclease Xrn1 D2/D3" evidence="4">
    <location>
        <begin position="147"/>
        <end position="371"/>
    </location>
</feature>